<feature type="region of interest" description="Disordered" evidence="1">
    <location>
        <begin position="98"/>
        <end position="126"/>
    </location>
</feature>
<protein>
    <recommendedName>
        <fullName evidence="4">Methyltransferase domain-containing protein</fullName>
    </recommendedName>
</protein>
<accession>K0S8C7</accession>
<sequence length="518" mass="58850">DETFLSSLALRSGRMNSGFVGARCADRRDGRANAMAQFGFEAKLLRQPANAGRRGWPLVSIEVQDDYRKLVNGKPVSRWDEFVDSTWDIFFRDMHERNKSQGDGGSADTSVDDRSRGASSLSDEEVERLSEKRISLLEQYLRPALGVSPDDSSDLFDKMRRQKSFVKWVRGEYLIAAFGIQASRAVKKYPELRDDASGISTSVVSGTENAFGQEVEMPLTLPRVQVVRDAFDMRDWSTTKLPVSTWSDDDLLVGNDDASEMAIEQIIHSKLSGQVLNSGPLNAFFEMRRREDSYELWTHEYIFGLSEYLLERIKTMDSEQPLSTTVVDVGSGDGRLCYFLKRAMGLTLQRLLASKPIAVRATKRAKKRQRVQKEDLVLPTVVATDDGSWRAPLYPNPHINVERLSSVEAIAKYRPAENERLIVVCSWMPPDIDFTADWRPSAEEYVLIGEYDTGSCGDNWLTWGNLDFRPTESRDDEPPYVQDGYERVELDQLSSLQFSRFDCKRSSESGTVSFRRRR</sequence>
<keyword evidence="3" id="KW-1185">Reference proteome</keyword>
<evidence type="ECO:0008006" key="4">
    <source>
        <dbReference type="Google" id="ProtNLM"/>
    </source>
</evidence>
<feature type="non-terminal residue" evidence="2">
    <location>
        <position position="1"/>
    </location>
</feature>
<dbReference type="OrthoDB" id="46175at2759"/>
<proteinExistence type="predicted"/>
<name>K0S8C7_THAOC</name>
<comment type="caution">
    <text evidence="2">The sequence shown here is derived from an EMBL/GenBank/DDBJ whole genome shotgun (WGS) entry which is preliminary data.</text>
</comment>
<evidence type="ECO:0000313" key="2">
    <source>
        <dbReference type="EMBL" id="EJK61149.1"/>
    </source>
</evidence>
<dbReference type="eggNOG" id="ENOG502R89N">
    <property type="taxonomic scope" value="Eukaryota"/>
</dbReference>
<evidence type="ECO:0000313" key="3">
    <source>
        <dbReference type="Proteomes" id="UP000266841"/>
    </source>
</evidence>
<dbReference type="EMBL" id="AGNL01020350">
    <property type="protein sequence ID" value="EJK61149.1"/>
    <property type="molecule type" value="Genomic_DNA"/>
</dbReference>
<evidence type="ECO:0000256" key="1">
    <source>
        <dbReference type="SAM" id="MobiDB-lite"/>
    </source>
</evidence>
<gene>
    <name evidence="2" type="ORF">THAOC_18407</name>
</gene>
<dbReference type="OMA" id="DSYELWT"/>
<dbReference type="Proteomes" id="UP000266841">
    <property type="component" value="Unassembled WGS sequence"/>
</dbReference>
<organism evidence="2 3">
    <name type="scientific">Thalassiosira oceanica</name>
    <name type="common">Marine diatom</name>
    <dbReference type="NCBI Taxonomy" id="159749"/>
    <lineage>
        <taxon>Eukaryota</taxon>
        <taxon>Sar</taxon>
        <taxon>Stramenopiles</taxon>
        <taxon>Ochrophyta</taxon>
        <taxon>Bacillariophyta</taxon>
        <taxon>Coscinodiscophyceae</taxon>
        <taxon>Thalassiosirophycidae</taxon>
        <taxon>Thalassiosirales</taxon>
        <taxon>Thalassiosiraceae</taxon>
        <taxon>Thalassiosira</taxon>
    </lineage>
</organism>
<dbReference type="AlphaFoldDB" id="K0S8C7"/>
<reference evidence="2 3" key="1">
    <citation type="journal article" date="2012" name="Genome Biol.">
        <title>Genome and low-iron response of an oceanic diatom adapted to chronic iron limitation.</title>
        <authorList>
            <person name="Lommer M."/>
            <person name="Specht M."/>
            <person name="Roy A.S."/>
            <person name="Kraemer L."/>
            <person name="Andreson R."/>
            <person name="Gutowska M.A."/>
            <person name="Wolf J."/>
            <person name="Bergner S.V."/>
            <person name="Schilhabel M.B."/>
            <person name="Klostermeier U.C."/>
            <person name="Beiko R.G."/>
            <person name="Rosenstiel P."/>
            <person name="Hippler M."/>
            <person name="Laroche J."/>
        </authorList>
    </citation>
    <scope>NUCLEOTIDE SEQUENCE [LARGE SCALE GENOMIC DNA]</scope>
    <source>
        <strain evidence="2 3">CCMP1005</strain>
    </source>
</reference>